<name>A0A1E5QI83_9CYAN</name>
<gene>
    <name evidence="2" type="ORF">BH720_14210</name>
</gene>
<keyword evidence="1" id="KW-1133">Transmembrane helix</keyword>
<evidence type="ECO:0000313" key="2">
    <source>
        <dbReference type="EMBL" id="OEJ74382.1"/>
    </source>
</evidence>
<feature type="transmembrane region" description="Helical" evidence="1">
    <location>
        <begin position="50"/>
        <end position="70"/>
    </location>
</feature>
<dbReference type="OrthoDB" id="458066at2"/>
<keyword evidence="1" id="KW-0472">Membrane</keyword>
<proteinExistence type="predicted"/>
<dbReference type="EMBL" id="MJGC01000066">
    <property type="protein sequence ID" value="OEJ74382.1"/>
    <property type="molecule type" value="Genomic_DNA"/>
</dbReference>
<organism evidence="2">
    <name type="scientific">Desertifilum tharense IPPAS B-1220</name>
    <dbReference type="NCBI Taxonomy" id="1781255"/>
    <lineage>
        <taxon>Bacteria</taxon>
        <taxon>Bacillati</taxon>
        <taxon>Cyanobacteriota</taxon>
        <taxon>Cyanophyceae</taxon>
        <taxon>Desertifilales</taxon>
        <taxon>Desertifilaceae</taxon>
        <taxon>Desertifilum</taxon>
    </lineage>
</organism>
<feature type="transmembrane region" description="Helical" evidence="1">
    <location>
        <begin position="82"/>
        <end position="103"/>
    </location>
</feature>
<reference evidence="2" key="1">
    <citation type="submission" date="2016-09" db="EMBL/GenBank/DDBJ databases">
        <title>Draft genome of thermotolerant cyanobacterium Desertifilum sp. strain IPPAS B-1220.</title>
        <authorList>
            <person name="Sinetova M.A."/>
            <person name="Bolakhan K."/>
            <person name="Zayadan B.K."/>
            <person name="Mironov K.S."/>
            <person name="Ustinova V."/>
            <person name="Kupriyanova E.V."/>
            <person name="Sidorov R.A."/>
            <person name="Skrypnik A.N."/>
            <person name="Gogoleva N.E."/>
            <person name="Gogolev Y.V."/>
            <person name="Los D.A."/>
        </authorList>
    </citation>
    <scope>NUCLEOTIDE SEQUENCE [LARGE SCALE GENOMIC DNA]</scope>
    <source>
        <strain evidence="2">IPPAS B-1220</strain>
    </source>
</reference>
<dbReference type="AlphaFoldDB" id="A0A1E5QI83"/>
<keyword evidence="1" id="KW-0812">Transmembrane</keyword>
<feature type="transmembrane region" description="Helical" evidence="1">
    <location>
        <begin position="9"/>
        <end position="38"/>
    </location>
</feature>
<protein>
    <submittedName>
        <fullName evidence="2">Uncharacterized protein</fullName>
    </submittedName>
</protein>
<feature type="transmembrane region" description="Helical" evidence="1">
    <location>
        <begin position="115"/>
        <end position="139"/>
    </location>
</feature>
<dbReference type="RefSeq" id="WP_069967880.1">
    <property type="nucleotide sequence ID" value="NZ_CM124774.1"/>
</dbReference>
<comment type="caution">
    <text evidence="2">The sequence shown here is derived from an EMBL/GenBank/DDBJ whole genome shotgun (WGS) entry which is preliminary data.</text>
</comment>
<sequence length="145" mass="16315">MRDKGISEILIIGFSLGMLWDAVTTFLGVITIIAGPTYTLSIQNTDPNTWGIYGISLVGAVVVFCFNLITVNVWEEAKEGRWTLIAPWFLCVVFDFFTSLAGNYRFILPERQGEIAVVGVIWFTTLLTTISPMTVRYIVMDYSDR</sequence>
<accession>A0A1E5QI83</accession>
<dbReference type="STRING" id="1781255.BH720_14210"/>
<evidence type="ECO:0000256" key="1">
    <source>
        <dbReference type="SAM" id="Phobius"/>
    </source>
</evidence>